<reference evidence="2" key="1">
    <citation type="submission" date="2014-05" db="EMBL/GenBank/DDBJ databases">
        <title>Key roles for freshwater Actinobacteria revealed by deep metagenomic sequencing.</title>
        <authorList>
            <person name="Ghai R."/>
            <person name="Mizuno C.M."/>
            <person name="Picazo A."/>
            <person name="Camacho A."/>
            <person name="Rodriguez-Valera F."/>
        </authorList>
    </citation>
    <scope>NUCLEOTIDE SEQUENCE</scope>
</reference>
<gene>
    <name evidence="2" type="ORF">GM50_6795</name>
</gene>
<organism evidence="2">
    <name type="scientific">freshwater metagenome</name>
    <dbReference type="NCBI Taxonomy" id="449393"/>
    <lineage>
        <taxon>unclassified sequences</taxon>
        <taxon>metagenomes</taxon>
        <taxon>ecological metagenomes</taxon>
    </lineage>
</organism>
<dbReference type="InterPro" id="IPR050922">
    <property type="entry name" value="LytR/CpsA/Psr_CW_biosynth"/>
</dbReference>
<dbReference type="Gene3D" id="3.40.630.190">
    <property type="entry name" value="LCP protein"/>
    <property type="match status" value="1"/>
</dbReference>
<accession>A0A094QA69</accession>
<dbReference type="PANTHER" id="PTHR33392:SF6">
    <property type="entry name" value="POLYISOPRENYL-TEICHOIC ACID--PEPTIDOGLYCAN TEICHOIC ACID TRANSFERASE TAGU"/>
    <property type="match status" value="1"/>
</dbReference>
<proteinExistence type="predicted"/>
<dbReference type="NCBIfam" id="TIGR00350">
    <property type="entry name" value="lytR_cpsA_psr"/>
    <property type="match status" value="1"/>
</dbReference>
<comment type="caution">
    <text evidence="2">The sequence shown here is derived from an EMBL/GenBank/DDBJ whole genome shotgun (WGS) entry which is preliminary data.</text>
</comment>
<dbReference type="AlphaFoldDB" id="A0A094QA69"/>
<evidence type="ECO:0000313" key="2">
    <source>
        <dbReference type="EMBL" id="KGA18984.1"/>
    </source>
</evidence>
<protein>
    <recommendedName>
        <fullName evidence="1">Cell envelope-related transcriptional attenuator domain-containing protein</fullName>
    </recommendedName>
</protein>
<dbReference type="EMBL" id="JNSK01000017">
    <property type="protein sequence ID" value="KGA18984.1"/>
    <property type="molecule type" value="Genomic_DNA"/>
</dbReference>
<dbReference type="InterPro" id="IPR004474">
    <property type="entry name" value="LytR_CpsA_psr"/>
</dbReference>
<dbReference type="Pfam" id="PF03816">
    <property type="entry name" value="LytR_cpsA_psr"/>
    <property type="match status" value="1"/>
</dbReference>
<feature type="domain" description="Cell envelope-related transcriptional attenuator" evidence="1">
    <location>
        <begin position="88"/>
        <end position="244"/>
    </location>
</feature>
<dbReference type="PANTHER" id="PTHR33392">
    <property type="entry name" value="POLYISOPRENYL-TEICHOIC ACID--PEPTIDOGLYCAN TEICHOIC ACID TRANSFERASE TAGU"/>
    <property type="match status" value="1"/>
</dbReference>
<sequence length="373" mass="39945">MKSTRAIRIITSLSVAIVLVSSVSSFGLDQISSSIARIDVFNSVENRPEKISKAETYLVVGSDTREGLTKQQIKELRVGSTAVAAGGRSDTMLLIHLSKSRDRASIISLPRDSLVTIPEHPSSLNKETIVSARPGKLNAAFAYGGAPLLIETIELATSIKIDHYVEVSFAGFAGIVDALGGVEVCTKVDIDDPKSHLVLSAGVHTLNGIEALKYVRTRDFDGRGDIGRMQRQQQFMSAVLRKATSTGTLLNPFKLTNFINASLASVKLDAGLSPDDLLTLAKQMKNLSSGNVRTLTVPISNPNGRDPNVGSVVIWDQALSADLFDRLRNDLPLVDEVIPTPSPSASAAPSKSPVIVDKFKTRTSAENPCGEIK</sequence>
<name>A0A094QA69_9ZZZZ</name>
<evidence type="ECO:0000259" key="1">
    <source>
        <dbReference type="Pfam" id="PF03816"/>
    </source>
</evidence>